<name>A0ABT6Q9A2_9PROT</name>
<accession>A0ABT6Q9A2</accession>
<dbReference type="Proteomes" id="UP001431775">
    <property type="component" value="Unassembled WGS sequence"/>
</dbReference>
<evidence type="ECO:0008006" key="4">
    <source>
        <dbReference type="Google" id="ProtNLM"/>
    </source>
</evidence>
<evidence type="ECO:0000256" key="1">
    <source>
        <dbReference type="SAM" id="SignalP"/>
    </source>
</evidence>
<proteinExistence type="predicted"/>
<protein>
    <recommendedName>
        <fullName evidence="4">Lipoprotein</fullName>
    </recommendedName>
</protein>
<reference evidence="2" key="1">
    <citation type="submission" date="2023-05" db="EMBL/GenBank/DDBJ databases">
        <title>Whole genome sequence of Commensalibacter sp.</title>
        <authorList>
            <person name="Charoenyingcharoen P."/>
            <person name="Yukphan P."/>
        </authorList>
    </citation>
    <scope>NUCLEOTIDE SEQUENCE</scope>
    <source>
        <strain evidence="2">TBRC 10068</strain>
    </source>
</reference>
<sequence length="130" mass="14819">MISITMIFHRSIYKPTTLLVLCSLLIACSQSHKNLTTIEKVQNSYNDAVTLNQDYVKGNYGQPDPASLTRLKRYRYEAYQALMQFRQEFDKNKPLPKASLQNAQLKIDQYVSYLNTLGATSATKNTLTGF</sequence>
<comment type="caution">
    <text evidence="2">The sequence shown here is derived from an EMBL/GenBank/DDBJ whole genome shotgun (WGS) entry which is preliminary data.</text>
</comment>
<keyword evidence="3" id="KW-1185">Reference proteome</keyword>
<evidence type="ECO:0000313" key="3">
    <source>
        <dbReference type="Proteomes" id="UP001431775"/>
    </source>
</evidence>
<evidence type="ECO:0000313" key="2">
    <source>
        <dbReference type="EMBL" id="MDI2113371.1"/>
    </source>
</evidence>
<feature type="chain" id="PRO_5045958460" description="Lipoprotein" evidence="1">
    <location>
        <begin position="34"/>
        <end position="130"/>
    </location>
</feature>
<feature type="signal peptide" evidence="1">
    <location>
        <begin position="1"/>
        <end position="33"/>
    </location>
</feature>
<dbReference type="EMBL" id="JASBAN010000001">
    <property type="protein sequence ID" value="MDI2113371.1"/>
    <property type="molecule type" value="Genomic_DNA"/>
</dbReference>
<gene>
    <name evidence="2" type="ORF">QJV33_08810</name>
</gene>
<keyword evidence="1" id="KW-0732">Signal</keyword>
<dbReference type="RefSeq" id="WP_281462978.1">
    <property type="nucleotide sequence ID" value="NZ_JASBAN010000001.1"/>
</dbReference>
<organism evidence="2 3">
    <name type="scientific">Commensalibacter nepenthis</name>
    <dbReference type="NCBI Taxonomy" id="3043872"/>
    <lineage>
        <taxon>Bacteria</taxon>
        <taxon>Pseudomonadati</taxon>
        <taxon>Pseudomonadota</taxon>
        <taxon>Alphaproteobacteria</taxon>
        <taxon>Acetobacterales</taxon>
        <taxon>Acetobacteraceae</taxon>
    </lineage>
</organism>